<dbReference type="SUPFAM" id="SSF89447">
    <property type="entry name" value="AbrB/MazE/MraZ-like"/>
    <property type="match status" value="1"/>
</dbReference>
<reference evidence="3 4" key="1">
    <citation type="submission" date="2016-10" db="EMBL/GenBank/DDBJ databases">
        <authorList>
            <person name="de Groot N.N."/>
        </authorList>
    </citation>
    <scope>NUCLEOTIDE SEQUENCE [LARGE SCALE GENOMIC DNA]</scope>
    <source>
        <strain evidence="3 4">DSM 2895</strain>
    </source>
</reference>
<dbReference type="AlphaFoldDB" id="A0A1G8PR26"/>
<organism evidence="3 4">
    <name type="scientific">Aneurinibacillus migulanus</name>
    <name type="common">Bacillus migulanus</name>
    <dbReference type="NCBI Taxonomy" id="47500"/>
    <lineage>
        <taxon>Bacteria</taxon>
        <taxon>Bacillati</taxon>
        <taxon>Bacillota</taxon>
        <taxon>Bacilli</taxon>
        <taxon>Bacillales</taxon>
        <taxon>Paenibacillaceae</taxon>
        <taxon>Aneurinibacillus group</taxon>
        <taxon>Aneurinibacillus</taxon>
    </lineage>
</organism>
<dbReference type="InterPro" id="IPR037914">
    <property type="entry name" value="SpoVT-AbrB_sf"/>
</dbReference>
<sequence length="48" mass="5479">MSEKKVVQVTEDGRVIIPHEFTELLGGNTFDIHIDEEGRLILRPVPLH</sequence>
<dbReference type="InterPro" id="IPR007159">
    <property type="entry name" value="SpoVT-AbrB_dom"/>
</dbReference>
<name>A0A1G8PR26_ANEMI</name>
<evidence type="ECO:0000256" key="1">
    <source>
        <dbReference type="PROSITE-ProRule" id="PRU01076"/>
    </source>
</evidence>
<feature type="domain" description="SpoVT-AbrB" evidence="2">
    <location>
        <begin position="4"/>
        <end position="47"/>
    </location>
</feature>
<evidence type="ECO:0000313" key="3">
    <source>
        <dbReference type="EMBL" id="SDI94999.1"/>
    </source>
</evidence>
<dbReference type="Proteomes" id="UP000182836">
    <property type="component" value="Unassembled WGS sequence"/>
</dbReference>
<keyword evidence="1" id="KW-0238">DNA-binding</keyword>
<dbReference type="OrthoDB" id="2084273at2"/>
<dbReference type="PROSITE" id="PS51740">
    <property type="entry name" value="SPOVT_ABRB"/>
    <property type="match status" value="1"/>
</dbReference>
<proteinExistence type="predicted"/>
<evidence type="ECO:0000259" key="2">
    <source>
        <dbReference type="PROSITE" id="PS51740"/>
    </source>
</evidence>
<dbReference type="GeneID" id="43759295"/>
<gene>
    <name evidence="3" type="ORF">SAMN04487909_109198</name>
</gene>
<accession>A0A1G8PR26</accession>
<evidence type="ECO:0000313" key="4">
    <source>
        <dbReference type="Proteomes" id="UP000182836"/>
    </source>
</evidence>
<dbReference type="RefSeq" id="WP_158502345.1">
    <property type="nucleotide sequence ID" value="NZ_BJOA01000078.1"/>
</dbReference>
<dbReference type="EMBL" id="FNED01000009">
    <property type="protein sequence ID" value="SDI94999.1"/>
    <property type="molecule type" value="Genomic_DNA"/>
</dbReference>
<protein>
    <recommendedName>
        <fullName evidence="2">SpoVT-AbrB domain-containing protein</fullName>
    </recommendedName>
</protein>
<dbReference type="GO" id="GO:0003677">
    <property type="term" value="F:DNA binding"/>
    <property type="evidence" value="ECO:0007669"/>
    <property type="project" value="UniProtKB-UniRule"/>
</dbReference>